<dbReference type="CDD" id="cd04690">
    <property type="entry name" value="NUDIX_Hydrolase"/>
    <property type="match status" value="1"/>
</dbReference>
<dbReference type="InterPro" id="IPR000086">
    <property type="entry name" value="NUDIX_hydrolase_dom"/>
</dbReference>
<evidence type="ECO:0000256" key="4">
    <source>
        <dbReference type="RuleBase" id="RU003476"/>
    </source>
</evidence>
<protein>
    <recommendedName>
        <fullName evidence="5">Nudix hydrolase domain-containing protein</fullName>
    </recommendedName>
</protein>
<name>A0A1J7BKA2_9ACTN</name>
<dbReference type="PANTHER" id="PTHR43046">
    <property type="entry name" value="GDP-MANNOSE MANNOSYL HYDROLASE"/>
    <property type="match status" value="1"/>
</dbReference>
<dbReference type="PANTHER" id="PTHR43046:SF2">
    <property type="entry name" value="8-OXO-DGTP DIPHOSPHATASE-RELATED"/>
    <property type="match status" value="1"/>
</dbReference>
<gene>
    <name evidence="6" type="ORF">BIV57_02205</name>
</gene>
<evidence type="ECO:0000256" key="3">
    <source>
        <dbReference type="ARBA" id="ARBA00022801"/>
    </source>
</evidence>
<dbReference type="GO" id="GO:0016787">
    <property type="term" value="F:hydrolase activity"/>
    <property type="evidence" value="ECO:0007669"/>
    <property type="project" value="UniProtKB-KW"/>
</dbReference>
<dbReference type="PROSITE" id="PS00893">
    <property type="entry name" value="NUDIX_BOX"/>
    <property type="match status" value="1"/>
</dbReference>
<comment type="similarity">
    <text evidence="2 4">Belongs to the Nudix hydrolase family.</text>
</comment>
<evidence type="ECO:0000259" key="5">
    <source>
        <dbReference type="PROSITE" id="PS51462"/>
    </source>
</evidence>
<evidence type="ECO:0000256" key="1">
    <source>
        <dbReference type="ARBA" id="ARBA00001946"/>
    </source>
</evidence>
<reference evidence="6 7" key="1">
    <citation type="submission" date="2016-10" db="EMBL/GenBank/DDBJ databases">
        <title>Genome sequence of Streptomyces gilvigriseus MUSC 26.</title>
        <authorList>
            <person name="Lee L.-H."/>
            <person name="Ser H.-L."/>
        </authorList>
    </citation>
    <scope>NUCLEOTIDE SEQUENCE [LARGE SCALE GENOMIC DNA]</scope>
    <source>
        <strain evidence="6 7">MUSC 26</strain>
    </source>
</reference>
<dbReference type="STRING" id="1428644.BIV57_02205"/>
<dbReference type="AlphaFoldDB" id="A0A1J7BKA2"/>
<proteinExistence type="inferred from homology"/>
<accession>A0A1J7BKA2</accession>
<dbReference type="PRINTS" id="PR00502">
    <property type="entry name" value="NUDIXFAMILY"/>
</dbReference>
<keyword evidence="7" id="KW-1185">Reference proteome</keyword>
<dbReference type="Gene3D" id="3.90.79.10">
    <property type="entry name" value="Nucleoside Triphosphate Pyrophosphohydrolase"/>
    <property type="match status" value="1"/>
</dbReference>
<dbReference type="InterPro" id="IPR020084">
    <property type="entry name" value="NUDIX_hydrolase_CS"/>
</dbReference>
<dbReference type="InterPro" id="IPR020476">
    <property type="entry name" value="Nudix_hydrolase"/>
</dbReference>
<evidence type="ECO:0000313" key="6">
    <source>
        <dbReference type="EMBL" id="OIV39115.1"/>
    </source>
</evidence>
<dbReference type="Pfam" id="PF00293">
    <property type="entry name" value="NUDIX"/>
    <property type="match status" value="1"/>
</dbReference>
<feature type="domain" description="Nudix hydrolase" evidence="5">
    <location>
        <begin position="1"/>
        <end position="120"/>
    </location>
</feature>
<evidence type="ECO:0000313" key="7">
    <source>
        <dbReference type="Proteomes" id="UP000243342"/>
    </source>
</evidence>
<organism evidence="6 7">
    <name type="scientific">Mangrovactinospora gilvigrisea</name>
    <dbReference type="NCBI Taxonomy" id="1428644"/>
    <lineage>
        <taxon>Bacteria</taxon>
        <taxon>Bacillati</taxon>
        <taxon>Actinomycetota</taxon>
        <taxon>Actinomycetes</taxon>
        <taxon>Kitasatosporales</taxon>
        <taxon>Streptomycetaceae</taxon>
        <taxon>Mangrovactinospora</taxon>
    </lineage>
</organism>
<evidence type="ECO:0000256" key="2">
    <source>
        <dbReference type="ARBA" id="ARBA00005582"/>
    </source>
</evidence>
<dbReference type="Proteomes" id="UP000243342">
    <property type="component" value="Unassembled WGS sequence"/>
</dbReference>
<comment type="caution">
    <text evidence="6">The sequence shown here is derived from an EMBL/GenBank/DDBJ whole genome shotgun (WGS) entry which is preliminary data.</text>
</comment>
<dbReference type="PROSITE" id="PS51462">
    <property type="entry name" value="NUDIX"/>
    <property type="match status" value="1"/>
</dbReference>
<dbReference type="InterPro" id="IPR015797">
    <property type="entry name" value="NUDIX_hydrolase-like_dom_sf"/>
</dbReference>
<keyword evidence="3 4" id="KW-0378">Hydrolase</keyword>
<dbReference type="EMBL" id="MLCF01000007">
    <property type="protein sequence ID" value="OIV39115.1"/>
    <property type="molecule type" value="Genomic_DNA"/>
</dbReference>
<sequence length="125" mass="13566">MCVRDGRLLHVRTRGRDAFYLPGGKIDPGESAELAVRREIREELGLELDPGSLRRLLVLTAPAHGRPGTEVHMTLFAGEPAAGSDEPRPQREIEELCWVDPADPPECAPASRRVLAGLAAGELPL</sequence>
<comment type="cofactor">
    <cofactor evidence="1">
        <name>Mg(2+)</name>
        <dbReference type="ChEBI" id="CHEBI:18420"/>
    </cofactor>
</comment>
<dbReference type="SUPFAM" id="SSF55811">
    <property type="entry name" value="Nudix"/>
    <property type="match status" value="1"/>
</dbReference>